<evidence type="ECO:0000313" key="2">
    <source>
        <dbReference type="EMBL" id="MBD7957022.1"/>
    </source>
</evidence>
<comment type="caution">
    <text evidence="2">The sequence shown here is derived from an EMBL/GenBank/DDBJ whole genome shotgun (WGS) entry which is preliminary data.</text>
</comment>
<keyword evidence="3" id="KW-1185">Reference proteome</keyword>
<evidence type="ECO:0000256" key="1">
    <source>
        <dbReference type="SAM" id="SignalP"/>
    </source>
</evidence>
<dbReference type="EMBL" id="JACSQP010000003">
    <property type="protein sequence ID" value="MBD7957022.1"/>
    <property type="molecule type" value="Genomic_DNA"/>
</dbReference>
<reference evidence="2 3" key="1">
    <citation type="submission" date="2020-08" db="EMBL/GenBank/DDBJ databases">
        <title>A Genomic Blueprint of the Chicken Gut Microbiome.</title>
        <authorList>
            <person name="Gilroy R."/>
            <person name="Ravi A."/>
            <person name="Getino M."/>
            <person name="Pursley I."/>
            <person name="Horton D.L."/>
            <person name="Alikhan N.-F."/>
            <person name="Baker D."/>
            <person name="Gharbi K."/>
            <person name="Hall N."/>
            <person name="Watson M."/>
            <person name="Adriaenssens E.M."/>
            <person name="Foster-Nyarko E."/>
            <person name="Jarju S."/>
            <person name="Secka A."/>
            <person name="Antonio M."/>
            <person name="Oren A."/>
            <person name="Chaudhuri R."/>
            <person name="La Ragione R.M."/>
            <person name="Hildebrand F."/>
            <person name="Pallen M.J."/>
        </authorList>
    </citation>
    <scope>NUCLEOTIDE SEQUENCE [LARGE SCALE GENOMIC DNA]</scope>
    <source>
        <strain evidence="2 3">Sa4CUA7</strain>
    </source>
</reference>
<feature type="chain" id="PRO_5045636342" evidence="1">
    <location>
        <begin position="26"/>
        <end position="324"/>
    </location>
</feature>
<accession>A0ABR8S0J3</accession>
<keyword evidence="1" id="KW-0732">Signal</keyword>
<dbReference type="PROSITE" id="PS51257">
    <property type="entry name" value="PROKAR_LIPOPROTEIN"/>
    <property type="match status" value="1"/>
</dbReference>
<evidence type="ECO:0000313" key="3">
    <source>
        <dbReference type="Proteomes" id="UP000648352"/>
    </source>
</evidence>
<protein>
    <submittedName>
        <fullName evidence="2">Uncharacterized protein</fullName>
    </submittedName>
</protein>
<feature type="signal peptide" evidence="1">
    <location>
        <begin position="1"/>
        <end position="25"/>
    </location>
</feature>
<organism evidence="2 3">
    <name type="scientific">Microbacterium pullorum</name>
    <dbReference type="NCBI Taxonomy" id="2762236"/>
    <lineage>
        <taxon>Bacteria</taxon>
        <taxon>Bacillati</taxon>
        <taxon>Actinomycetota</taxon>
        <taxon>Actinomycetes</taxon>
        <taxon>Micrococcales</taxon>
        <taxon>Microbacteriaceae</taxon>
        <taxon>Microbacterium</taxon>
    </lineage>
</organism>
<proteinExistence type="predicted"/>
<dbReference type="Proteomes" id="UP000648352">
    <property type="component" value="Unassembled WGS sequence"/>
</dbReference>
<gene>
    <name evidence="2" type="ORF">H9651_05195</name>
</gene>
<name>A0ABR8S0J3_9MICO</name>
<sequence>MYRHTAGAVVGAVALIVALTGCTPAAQGGADEEELSPLGRYLSAAWGGDLSEEEQIERMEKDHTAREELVAQCMTEEGFEYIPVPNTGSISFASDDVWDPDSQEWVAQYGYGMINYPGGEEAMAPSEEYVDPNQDYVAGLSEAEQTAFYEVLYGPPTPEEEMSEDGSYEYDWTTAGCHGWAQHEMDGDDPTTSDEHKPLMDAVNDFYMGMATAPELAELNAAWAACMDDGGYPGFAAQGDAQTSISDELNVYYENQTEWLEDDPELAKLGEREIELALADLECREKTDYREKTTEVMAALEEQFIADHQAELDAFVAAAEQADR</sequence>
<dbReference type="RefSeq" id="WP_191718073.1">
    <property type="nucleotide sequence ID" value="NZ_JACSQP010000003.1"/>
</dbReference>